<dbReference type="InterPro" id="IPR015813">
    <property type="entry name" value="Pyrv/PenolPyrv_kinase-like_dom"/>
</dbReference>
<dbReference type="PANTHER" id="PTHR42905">
    <property type="entry name" value="PHOSPHOENOLPYRUVATE CARBOXYLASE"/>
    <property type="match status" value="1"/>
</dbReference>
<dbReference type="PANTHER" id="PTHR42905:SF5">
    <property type="entry name" value="CARBOXYVINYL-CARBOXYPHOSPHONATE PHOSPHORYLMUTASE, CHLOROPLASTIC"/>
    <property type="match status" value="1"/>
</dbReference>
<comment type="caution">
    <text evidence="1">The sequence shown here is derived from an EMBL/GenBank/DDBJ whole genome shotgun (WGS) entry which is preliminary data.</text>
</comment>
<reference evidence="1 2" key="1">
    <citation type="submission" date="2023-07" db="EMBL/GenBank/DDBJ databases">
        <title>Novel species in genus Planococcus.</title>
        <authorList>
            <person name="Ning S."/>
        </authorList>
    </citation>
    <scope>NUCLEOTIDE SEQUENCE [LARGE SCALE GENOMIC DNA]</scope>
    <source>
        <strain evidence="1 2">N017</strain>
    </source>
</reference>
<name>A0ABT8NBB5_9BACL</name>
<dbReference type="RefSeq" id="WP_301855696.1">
    <property type="nucleotide sequence ID" value="NZ_JAUJWU010000001.1"/>
</dbReference>
<evidence type="ECO:0000313" key="2">
    <source>
        <dbReference type="Proteomes" id="UP001172142"/>
    </source>
</evidence>
<evidence type="ECO:0000313" key="1">
    <source>
        <dbReference type="EMBL" id="MDN7245174.1"/>
    </source>
</evidence>
<dbReference type="SUPFAM" id="SSF51621">
    <property type="entry name" value="Phosphoenolpyruvate/pyruvate domain"/>
    <property type="match status" value="1"/>
</dbReference>
<dbReference type="Gene3D" id="3.20.20.60">
    <property type="entry name" value="Phosphoenolpyruvate-binding domains"/>
    <property type="match status" value="1"/>
</dbReference>
<gene>
    <name evidence="1" type="ORF">QWY13_06635</name>
</gene>
<keyword evidence="2" id="KW-1185">Reference proteome</keyword>
<protein>
    <submittedName>
        <fullName evidence="1">Uncharacterized protein</fullName>
    </submittedName>
</protein>
<dbReference type="Proteomes" id="UP001172142">
    <property type="component" value="Unassembled WGS sequence"/>
</dbReference>
<dbReference type="InterPro" id="IPR040442">
    <property type="entry name" value="Pyrv_kinase-like_dom_sf"/>
</dbReference>
<sequence>MKAITSSLQGIPQLINLVEGAKTPLISLKEAKDLGYQIVLCANTALRASIQGMKQALSILHADGSQKNLNEAICSWEDRQKLFKLSQINEWEEKYLSIEAKEEAGIPE</sequence>
<organism evidence="1 2">
    <name type="scientific">Planococcus shenhongbingii</name>
    <dbReference type="NCBI Taxonomy" id="3058398"/>
    <lineage>
        <taxon>Bacteria</taxon>
        <taxon>Bacillati</taxon>
        <taxon>Bacillota</taxon>
        <taxon>Bacilli</taxon>
        <taxon>Bacillales</taxon>
        <taxon>Caryophanaceae</taxon>
        <taxon>Planococcus</taxon>
    </lineage>
</organism>
<dbReference type="EMBL" id="JAUJWU010000001">
    <property type="protein sequence ID" value="MDN7245174.1"/>
    <property type="molecule type" value="Genomic_DNA"/>
</dbReference>
<accession>A0ABT8NBB5</accession>
<proteinExistence type="predicted"/>